<feature type="region of interest" description="Disordered" evidence="1">
    <location>
        <begin position="56"/>
        <end position="97"/>
    </location>
</feature>
<dbReference type="AlphaFoldDB" id="A0AAV6V6J8"/>
<keyword evidence="3" id="KW-1185">Reference proteome</keyword>
<accession>A0AAV6V6J8</accession>
<evidence type="ECO:0000313" key="3">
    <source>
        <dbReference type="Proteomes" id="UP000827092"/>
    </source>
</evidence>
<evidence type="ECO:0000256" key="1">
    <source>
        <dbReference type="SAM" id="MobiDB-lite"/>
    </source>
</evidence>
<dbReference type="Proteomes" id="UP000827092">
    <property type="component" value="Unassembled WGS sequence"/>
</dbReference>
<protein>
    <recommendedName>
        <fullName evidence="4">Secreted protein</fullName>
    </recommendedName>
</protein>
<evidence type="ECO:0000313" key="2">
    <source>
        <dbReference type="EMBL" id="KAG8191296.1"/>
    </source>
</evidence>
<comment type="caution">
    <text evidence="2">The sequence shown here is derived from an EMBL/GenBank/DDBJ whole genome shotgun (WGS) entry which is preliminary data.</text>
</comment>
<feature type="compositionally biased region" description="Basic and acidic residues" evidence="1">
    <location>
        <begin position="67"/>
        <end position="77"/>
    </location>
</feature>
<dbReference type="EMBL" id="JAFNEN010000161">
    <property type="protein sequence ID" value="KAG8191296.1"/>
    <property type="molecule type" value="Genomic_DNA"/>
</dbReference>
<gene>
    <name evidence="2" type="ORF">JTE90_006049</name>
</gene>
<name>A0AAV6V6J8_9ARAC</name>
<organism evidence="2 3">
    <name type="scientific">Oedothorax gibbosus</name>
    <dbReference type="NCBI Taxonomy" id="931172"/>
    <lineage>
        <taxon>Eukaryota</taxon>
        <taxon>Metazoa</taxon>
        <taxon>Ecdysozoa</taxon>
        <taxon>Arthropoda</taxon>
        <taxon>Chelicerata</taxon>
        <taxon>Arachnida</taxon>
        <taxon>Araneae</taxon>
        <taxon>Araneomorphae</taxon>
        <taxon>Entelegynae</taxon>
        <taxon>Araneoidea</taxon>
        <taxon>Linyphiidae</taxon>
        <taxon>Erigoninae</taxon>
        <taxon>Oedothorax</taxon>
    </lineage>
</organism>
<sequence>MHIKSKFTFLPFFVVVPVSESKVPFRNAFDFNSRLAFPSVGRLSVMLEGVGIPEPSFPINPGRKREKSRDLAPKRTPDTTQMWSSSRKRSRSLTVNS</sequence>
<reference evidence="2 3" key="1">
    <citation type="journal article" date="2022" name="Nat. Ecol. Evol.">
        <title>A masculinizing supergene underlies an exaggerated male reproductive morph in a spider.</title>
        <authorList>
            <person name="Hendrickx F."/>
            <person name="De Corte Z."/>
            <person name="Sonet G."/>
            <person name="Van Belleghem S.M."/>
            <person name="Kostlbacher S."/>
            <person name="Vangestel C."/>
        </authorList>
    </citation>
    <scope>NUCLEOTIDE SEQUENCE [LARGE SCALE GENOMIC DNA]</scope>
    <source>
        <strain evidence="2">W744_W776</strain>
    </source>
</reference>
<evidence type="ECO:0008006" key="4">
    <source>
        <dbReference type="Google" id="ProtNLM"/>
    </source>
</evidence>
<proteinExistence type="predicted"/>